<name>A0A6C0J6E4_9ZZZZ</name>
<dbReference type="PANTHER" id="PTHR10983">
    <property type="entry name" value="1-ACYLGLYCEROL-3-PHOSPHATE ACYLTRANSFERASE-RELATED"/>
    <property type="match status" value="1"/>
</dbReference>
<dbReference type="SMART" id="SM00563">
    <property type="entry name" value="PlsC"/>
    <property type="match status" value="1"/>
</dbReference>
<organism evidence="3">
    <name type="scientific">viral metagenome</name>
    <dbReference type="NCBI Taxonomy" id="1070528"/>
    <lineage>
        <taxon>unclassified sequences</taxon>
        <taxon>metagenomes</taxon>
        <taxon>organismal metagenomes</taxon>
    </lineage>
</organism>
<keyword evidence="1" id="KW-0812">Transmembrane</keyword>
<evidence type="ECO:0000259" key="2">
    <source>
        <dbReference type="SMART" id="SM00563"/>
    </source>
</evidence>
<feature type="transmembrane region" description="Helical" evidence="1">
    <location>
        <begin position="306"/>
        <end position="323"/>
    </location>
</feature>
<evidence type="ECO:0000313" key="3">
    <source>
        <dbReference type="EMBL" id="QHU00341.1"/>
    </source>
</evidence>
<feature type="domain" description="Phospholipid/glycerol acyltransferase" evidence="2">
    <location>
        <begin position="72"/>
        <end position="181"/>
    </location>
</feature>
<protein>
    <recommendedName>
        <fullName evidence="2">Phospholipid/glycerol acyltransferase domain-containing protein</fullName>
    </recommendedName>
</protein>
<dbReference type="GO" id="GO:0012505">
    <property type="term" value="C:endomembrane system"/>
    <property type="evidence" value="ECO:0007669"/>
    <property type="project" value="TreeGrafter"/>
</dbReference>
<dbReference type="PANTHER" id="PTHR10983:SF24">
    <property type="entry name" value="1-ACYLGLYCEROL-3-PHOSPHATE O-ACYLTRANSFERASE 3, ISOFORM E-RELATED"/>
    <property type="match status" value="1"/>
</dbReference>
<dbReference type="CDD" id="cd07990">
    <property type="entry name" value="LPLAT_LCLAT1-like"/>
    <property type="match status" value="1"/>
</dbReference>
<keyword evidence="1" id="KW-1133">Transmembrane helix</keyword>
<dbReference type="SUPFAM" id="SSF69593">
    <property type="entry name" value="Glycerol-3-phosphate (1)-acyltransferase"/>
    <property type="match status" value="1"/>
</dbReference>
<keyword evidence="1" id="KW-0472">Membrane</keyword>
<dbReference type="EMBL" id="MN740326">
    <property type="protein sequence ID" value="QHU00341.1"/>
    <property type="molecule type" value="Genomic_DNA"/>
</dbReference>
<proteinExistence type="predicted"/>
<reference evidence="3" key="1">
    <citation type="journal article" date="2020" name="Nature">
        <title>Giant virus diversity and host interactions through global metagenomics.</title>
        <authorList>
            <person name="Schulz F."/>
            <person name="Roux S."/>
            <person name="Paez-Espino D."/>
            <person name="Jungbluth S."/>
            <person name="Walsh D.A."/>
            <person name="Denef V.J."/>
            <person name="McMahon K.D."/>
            <person name="Konstantinidis K.T."/>
            <person name="Eloe-Fadrosh E.A."/>
            <person name="Kyrpides N.C."/>
            <person name="Woyke T."/>
        </authorList>
    </citation>
    <scope>NUCLEOTIDE SEQUENCE</scope>
    <source>
        <strain evidence="3">GVMAG-M-3300025860-12</strain>
    </source>
</reference>
<feature type="transmembrane region" description="Helical" evidence="1">
    <location>
        <begin position="6"/>
        <end position="30"/>
    </location>
</feature>
<accession>A0A6C0J6E4</accession>
<dbReference type="AlphaFoldDB" id="A0A6C0J6E4"/>
<sequence>MIVKLVFLVLLYLMLYSTSSTIVLLSYLFGQNKEIMNIVKRNLSDLFNITYQIGFNSPIYYTGNYIKTDNVDIIIANHINTIDFVLNNVIVNYFDKKNFNFIISKKVTYLPGLGFLLSSSTDIKLNRKLLEDKDNIVNSIKKIRNGIIILFPEGTRFTPEKHKLAKEYSTKNKLPVFKNTLYPKMKGIHLIINILRENNRLGNLIDLTHYVENNKTYMKDMLKEEMGNTYSVINTYNIPKDNSLEDYDYFKSWFLQIWQKKDNYIDNIKNYNYQKLPVKLSPIYLTSVFLIVIFYVFINVKTKGKYFIGTLILSYIITLIRNLR</sequence>
<evidence type="ECO:0000256" key="1">
    <source>
        <dbReference type="SAM" id="Phobius"/>
    </source>
</evidence>
<feature type="transmembrane region" description="Helical" evidence="1">
    <location>
        <begin position="283"/>
        <end position="300"/>
    </location>
</feature>
<dbReference type="Pfam" id="PF01553">
    <property type="entry name" value="Acyltransferase"/>
    <property type="match status" value="1"/>
</dbReference>
<dbReference type="InterPro" id="IPR002123">
    <property type="entry name" value="Plipid/glycerol_acylTrfase"/>
</dbReference>
<dbReference type="GO" id="GO:0003841">
    <property type="term" value="F:1-acylglycerol-3-phosphate O-acyltransferase activity"/>
    <property type="evidence" value="ECO:0007669"/>
    <property type="project" value="TreeGrafter"/>
</dbReference>